<proteinExistence type="inferred from homology"/>
<evidence type="ECO:0000313" key="5">
    <source>
        <dbReference type="EMBL" id="HIW08381.1"/>
    </source>
</evidence>
<dbReference type="PANTHER" id="PTHR37829:SF3">
    <property type="entry name" value="PROTEIN JAYE-RELATED"/>
    <property type="match status" value="1"/>
</dbReference>
<reference evidence="5" key="1">
    <citation type="journal article" date="2021" name="PeerJ">
        <title>Extensive microbial diversity within the chicken gut microbiome revealed by metagenomics and culture.</title>
        <authorList>
            <person name="Gilroy R."/>
            <person name="Ravi A."/>
            <person name="Getino M."/>
            <person name="Pursley I."/>
            <person name="Horton D.L."/>
            <person name="Alikhan N.F."/>
            <person name="Baker D."/>
            <person name="Gharbi K."/>
            <person name="Hall N."/>
            <person name="Watson M."/>
            <person name="Adriaenssens E.M."/>
            <person name="Foster-Nyarko E."/>
            <person name="Jarju S."/>
            <person name="Secka A."/>
            <person name="Antonio M."/>
            <person name="Oren A."/>
            <person name="Chaudhuri R.R."/>
            <person name="La Ragione R."/>
            <person name="Hildebrand F."/>
            <person name="Pallen M.J."/>
        </authorList>
    </citation>
    <scope>NUCLEOTIDE SEQUENCE</scope>
    <source>
        <strain evidence="5">ChiHcolR34-3080</strain>
    </source>
</reference>
<feature type="domain" description="Baseplate protein J-like barrel" evidence="2">
    <location>
        <begin position="80"/>
        <end position="167"/>
    </location>
</feature>
<dbReference type="PANTHER" id="PTHR37829">
    <property type="entry name" value="PHAGE-LIKE ELEMENT PBSX PROTEIN XKDT"/>
    <property type="match status" value="1"/>
</dbReference>
<dbReference type="Pfam" id="PF26079">
    <property type="entry name" value="Baseplate_J_C"/>
    <property type="match status" value="1"/>
</dbReference>
<dbReference type="Pfam" id="PF04865">
    <property type="entry name" value="Baseplate_J"/>
    <property type="match status" value="1"/>
</dbReference>
<reference evidence="5" key="2">
    <citation type="submission" date="2021-04" db="EMBL/GenBank/DDBJ databases">
        <authorList>
            <person name="Gilroy R."/>
        </authorList>
    </citation>
    <scope>NUCLEOTIDE SEQUENCE</scope>
    <source>
        <strain evidence="5">ChiHcolR34-3080</strain>
    </source>
</reference>
<dbReference type="InterPro" id="IPR052399">
    <property type="entry name" value="Phage_Baseplate_Assmbl_Protein"/>
</dbReference>
<dbReference type="InterPro" id="IPR058530">
    <property type="entry name" value="Baseplate_J-like_C"/>
</dbReference>
<organism evidence="5 6">
    <name type="scientific">Candidatus Faecalibacterium intestinigallinarum</name>
    <dbReference type="NCBI Taxonomy" id="2838581"/>
    <lineage>
        <taxon>Bacteria</taxon>
        <taxon>Bacillati</taxon>
        <taxon>Bacillota</taxon>
        <taxon>Clostridia</taxon>
        <taxon>Eubacteriales</taxon>
        <taxon>Oscillospiraceae</taxon>
        <taxon>Faecalibacterium</taxon>
    </lineage>
</organism>
<dbReference type="InterPro" id="IPR058531">
    <property type="entry name" value="Baseplate_J_M"/>
</dbReference>
<evidence type="ECO:0000259" key="4">
    <source>
        <dbReference type="Pfam" id="PF26079"/>
    </source>
</evidence>
<dbReference type="EMBL" id="DXHQ01000037">
    <property type="protein sequence ID" value="HIW08381.1"/>
    <property type="molecule type" value="Genomic_DNA"/>
</dbReference>
<dbReference type="Proteomes" id="UP000823933">
    <property type="component" value="Unassembled WGS sequence"/>
</dbReference>
<evidence type="ECO:0000259" key="3">
    <source>
        <dbReference type="Pfam" id="PF26078"/>
    </source>
</evidence>
<gene>
    <name evidence="5" type="ORF">H9890_03135</name>
</gene>
<evidence type="ECO:0000313" key="6">
    <source>
        <dbReference type="Proteomes" id="UP000823933"/>
    </source>
</evidence>
<comment type="similarity">
    <text evidence="1">Belongs to the Mu gp47/PBSX XkdT family.</text>
</comment>
<evidence type="ECO:0000259" key="2">
    <source>
        <dbReference type="Pfam" id="PF04865"/>
    </source>
</evidence>
<evidence type="ECO:0000256" key="1">
    <source>
        <dbReference type="ARBA" id="ARBA00038087"/>
    </source>
</evidence>
<dbReference type="AlphaFoldDB" id="A0A9D1QAC6"/>
<feature type="domain" description="Baseplate J-like central" evidence="3">
    <location>
        <begin position="188"/>
        <end position="261"/>
    </location>
</feature>
<name>A0A9D1QAC6_9FIRM</name>
<sequence length="357" mass="38234">MVADYETYISAATGETVTLDRSSPHRMELYAAADQIYQAMQYIDRAGKQNLLKYSYGGFLDNLGLFKGTTRNQATAASTTIRFTLSAERPSVVSIPKGTRVAMEGVIYFATDEYAEIPIGGMTVDVPATCTVAGEGGNGYEIGDLSTIVDPVPYVASASNITPTSGGANIESDESYKERIYLAPGAYSTAGPEDSYIYHAKSYSPAVGDVEVTSDQAAGTVDVVFLMTDGSKPNEDAIDGMLDYLSARNLRPMTDLVRVAAPDEVPYTIALTYYINRSDSARAVSIQQSVTVAVSEYVSWQRTIGRDINPDELRARIMAAGAKRIVVTAPTYTVVLGTKVGVLQGDPSVSYGGLEDD</sequence>
<dbReference type="InterPro" id="IPR006949">
    <property type="entry name" value="Barrel_Baseplate_J-like"/>
</dbReference>
<comment type="caution">
    <text evidence="5">The sequence shown here is derived from an EMBL/GenBank/DDBJ whole genome shotgun (WGS) entry which is preliminary data.</text>
</comment>
<dbReference type="Pfam" id="PF26078">
    <property type="entry name" value="Baseplate_J_M"/>
    <property type="match status" value="1"/>
</dbReference>
<accession>A0A9D1QAC6</accession>
<feature type="domain" description="Baseplate J-like C-terminal" evidence="4">
    <location>
        <begin position="271"/>
        <end position="338"/>
    </location>
</feature>
<protein>
    <submittedName>
        <fullName evidence="5">Baseplate J/gp47 family protein</fullName>
    </submittedName>
</protein>